<dbReference type="AlphaFoldDB" id="A0A6F8T2Q2"/>
<dbReference type="EMBL" id="AP022839">
    <property type="protein sequence ID" value="BCA94440.1"/>
    <property type="molecule type" value="Genomic_DNA"/>
</dbReference>
<evidence type="ECO:0000256" key="1">
    <source>
        <dbReference type="SAM" id="Phobius"/>
    </source>
</evidence>
<dbReference type="RefSeq" id="WP_173236338.1">
    <property type="nucleotide sequence ID" value="NZ_AP022839.1"/>
</dbReference>
<evidence type="ECO:0000313" key="3">
    <source>
        <dbReference type="Proteomes" id="UP000502894"/>
    </source>
</evidence>
<proteinExistence type="predicted"/>
<dbReference type="Proteomes" id="UP000502894">
    <property type="component" value="Chromosome"/>
</dbReference>
<keyword evidence="3" id="KW-1185">Reference proteome</keyword>
<dbReference type="KEGG" id="lant:TUM19329_08010"/>
<keyword evidence="1" id="KW-1133">Transmembrane helix</keyword>
<sequence length="154" mass="17073">MLLLSCKECGQQLKLDAFKCPSCGSTKTTNIKWLLVGVISLVIIIAIFIKISNSSHENKLRNNTSLEYTLNNLLFGTMLAPDFTIKNLNNVPIKDITIQCDELDSRGSLIDSMKNTINDTIPAKRTKKFQELNMGYISNPSSINCKIISVDGSD</sequence>
<gene>
    <name evidence="2" type="ORF">TUM19329_08010</name>
</gene>
<protein>
    <submittedName>
        <fullName evidence="2">Uncharacterized protein</fullName>
    </submittedName>
</protein>
<feature type="transmembrane region" description="Helical" evidence="1">
    <location>
        <begin position="31"/>
        <end position="51"/>
    </location>
</feature>
<keyword evidence="1" id="KW-0472">Membrane</keyword>
<accession>A0A6F8T2Q2</accession>
<organism evidence="2 3">
    <name type="scientific">Legionella antarctica</name>
    <dbReference type="NCBI Taxonomy" id="2708020"/>
    <lineage>
        <taxon>Bacteria</taxon>
        <taxon>Pseudomonadati</taxon>
        <taxon>Pseudomonadota</taxon>
        <taxon>Gammaproteobacteria</taxon>
        <taxon>Legionellales</taxon>
        <taxon>Legionellaceae</taxon>
        <taxon>Legionella</taxon>
    </lineage>
</organism>
<keyword evidence="1" id="KW-0812">Transmembrane</keyword>
<reference evidence="2" key="1">
    <citation type="journal article" date="2020" name="Microbiol. Resour. Announc.">
        <title>Complete Genome Sequence of Novel Psychrotolerant Legionella Strain TUM19329, Isolated from Antarctic Lake Sediment.</title>
        <authorList>
            <person name="Shimada S."/>
            <person name="Nakai R."/>
            <person name="Aoki K."/>
            <person name="Shimoeda N."/>
            <person name="Ohno G."/>
            <person name="Miyazaki Y."/>
            <person name="Kudoh S."/>
            <person name="Imura S."/>
            <person name="Watanabe K."/>
            <person name="Ishii Y."/>
            <person name="Tateda K."/>
        </authorList>
    </citation>
    <scope>NUCLEOTIDE SEQUENCE [LARGE SCALE GENOMIC DNA]</scope>
    <source>
        <strain evidence="2">TUM19329</strain>
    </source>
</reference>
<name>A0A6F8T2Q2_9GAMM</name>
<evidence type="ECO:0000313" key="2">
    <source>
        <dbReference type="EMBL" id="BCA94440.1"/>
    </source>
</evidence>